<evidence type="ECO:0000256" key="1">
    <source>
        <dbReference type="ARBA" id="ARBA00005356"/>
    </source>
</evidence>
<dbReference type="SMART" id="SM01278">
    <property type="entry name" value="MAPKK1_Int"/>
    <property type="match status" value="1"/>
</dbReference>
<dbReference type="AlphaFoldDB" id="A0AAW1U9I1"/>
<sequence>MSEETKKVLHDIISKIPGVYCILVTDREGVPVVKVCAENAPEGATKFGFISTFGLAVDQGSKLGLGRTSTLICYYSEFQVVQMNKLPLVITFIASKKCNSGHILALQNQLELLVSELSIVVAET</sequence>
<comment type="caution">
    <text evidence="2">The sequence shown here is derived from an EMBL/GenBank/DDBJ whole genome shotgun (WGS) entry which is preliminary data.</text>
</comment>
<protein>
    <submittedName>
        <fullName evidence="2">Uncharacterized protein</fullName>
    </submittedName>
</protein>
<gene>
    <name evidence="2" type="ORF">WA026_011070</name>
</gene>
<dbReference type="SUPFAM" id="SSF103196">
    <property type="entry name" value="Roadblock/LC7 domain"/>
    <property type="match status" value="1"/>
</dbReference>
<keyword evidence="3" id="KW-1185">Reference proteome</keyword>
<dbReference type="GO" id="GO:0032008">
    <property type="term" value="P:positive regulation of TOR signaling"/>
    <property type="evidence" value="ECO:0007669"/>
    <property type="project" value="TreeGrafter"/>
</dbReference>
<name>A0AAW1U9I1_9CUCU</name>
<proteinExistence type="inferred from homology"/>
<dbReference type="Proteomes" id="UP001431783">
    <property type="component" value="Unassembled WGS sequence"/>
</dbReference>
<evidence type="ECO:0000313" key="3">
    <source>
        <dbReference type="Proteomes" id="UP001431783"/>
    </source>
</evidence>
<reference evidence="2 3" key="1">
    <citation type="submission" date="2023-03" db="EMBL/GenBank/DDBJ databases">
        <title>Genome insight into feeding habits of ladybird beetles.</title>
        <authorList>
            <person name="Li H.-S."/>
            <person name="Huang Y.-H."/>
            <person name="Pang H."/>
        </authorList>
    </citation>
    <scope>NUCLEOTIDE SEQUENCE [LARGE SCALE GENOMIC DNA]</scope>
    <source>
        <strain evidence="2">SYSU_2023b</strain>
        <tissue evidence="2">Whole body</tissue>
    </source>
</reference>
<dbReference type="PANTHER" id="PTHR13378:SF1">
    <property type="entry name" value="RAGULATOR COMPLEX PROTEIN LAMTOR3"/>
    <property type="match status" value="1"/>
</dbReference>
<evidence type="ECO:0000313" key="2">
    <source>
        <dbReference type="EMBL" id="KAK9875969.1"/>
    </source>
</evidence>
<accession>A0AAW1U9I1</accession>
<organism evidence="2 3">
    <name type="scientific">Henosepilachna vigintioctopunctata</name>
    <dbReference type="NCBI Taxonomy" id="420089"/>
    <lineage>
        <taxon>Eukaryota</taxon>
        <taxon>Metazoa</taxon>
        <taxon>Ecdysozoa</taxon>
        <taxon>Arthropoda</taxon>
        <taxon>Hexapoda</taxon>
        <taxon>Insecta</taxon>
        <taxon>Pterygota</taxon>
        <taxon>Neoptera</taxon>
        <taxon>Endopterygota</taxon>
        <taxon>Coleoptera</taxon>
        <taxon>Polyphaga</taxon>
        <taxon>Cucujiformia</taxon>
        <taxon>Coccinelloidea</taxon>
        <taxon>Coccinellidae</taxon>
        <taxon>Epilachninae</taxon>
        <taxon>Epilachnini</taxon>
        <taxon>Henosepilachna</taxon>
    </lineage>
</organism>
<dbReference type="Pfam" id="PF08923">
    <property type="entry name" value="MAPKK1_Int"/>
    <property type="match status" value="1"/>
</dbReference>
<dbReference type="InterPro" id="IPR015019">
    <property type="entry name" value="LAMTOR3"/>
</dbReference>
<dbReference type="GO" id="GO:0071986">
    <property type="term" value="C:Ragulator complex"/>
    <property type="evidence" value="ECO:0007669"/>
    <property type="project" value="TreeGrafter"/>
</dbReference>
<comment type="similarity">
    <text evidence="1">Belongs to the LAMTOR3 family.</text>
</comment>
<dbReference type="PANTHER" id="PTHR13378">
    <property type="entry name" value="REGULATOR COMPLEX PROTEIN LAMTOR3"/>
    <property type="match status" value="1"/>
</dbReference>
<dbReference type="GO" id="GO:0071230">
    <property type="term" value="P:cellular response to amino acid stimulus"/>
    <property type="evidence" value="ECO:0007669"/>
    <property type="project" value="TreeGrafter"/>
</dbReference>
<dbReference type="Gene3D" id="3.30.450.30">
    <property type="entry name" value="Dynein light chain 2a, cytoplasmic"/>
    <property type="match status" value="1"/>
</dbReference>
<dbReference type="EMBL" id="JARQZJ010000035">
    <property type="protein sequence ID" value="KAK9875969.1"/>
    <property type="molecule type" value="Genomic_DNA"/>
</dbReference>
<dbReference type="FunFam" id="3.30.450.30:FF:000003">
    <property type="entry name" value="ragulator complex protein LAMTOR3 homolog"/>
    <property type="match status" value="1"/>
</dbReference>